<dbReference type="Proteomes" id="UP000735302">
    <property type="component" value="Unassembled WGS sequence"/>
</dbReference>
<reference evidence="1 2" key="1">
    <citation type="journal article" date="2021" name="Elife">
        <title>Chloroplast acquisition without the gene transfer in kleptoplastic sea slugs, Plakobranchus ocellatus.</title>
        <authorList>
            <person name="Maeda T."/>
            <person name="Takahashi S."/>
            <person name="Yoshida T."/>
            <person name="Shimamura S."/>
            <person name="Takaki Y."/>
            <person name="Nagai Y."/>
            <person name="Toyoda A."/>
            <person name="Suzuki Y."/>
            <person name="Arimoto A."/>
            <person name="Ishii H."/>
            <person name="Satoh N."/>
            <person name="Nishiyama T."/>
            <person name="Hasebe M."/>
            <person name="Maruyama T."/>
            <person name="Minagawa J."/>
            <person name="Obokata J."/>
            <person name="Shigenobu S."/>
        </authorList>
    </citation>
    <scope>NUCLEOTIDE SEQUENCE [LARGE SCALE GENOMIC DNA]</scope>
</reference>
<keyword evidence="2" id="KW-1185">Reference proteome</keyword>
<gene>
    <name evidence="1" type="ORF">PoB_004445500</name>
</gene>
<accession>A0AAV4BBE7</accession>
<evidence type="ECO:0000313" key="2">
    <source>
        <dbReference type="Proteomes" id="UP000735302"/>
    </source>
</evidence>
<comment type="caution">
    <text evidence="1">The sequence shown here is derived from an EMBL/GenBank/DDBJ whole genome shotgun (WGS) entry which is preliminary data.</text>
</comment>
<proteinExistence type="predicted"/>
<evidence type="ECO:0000313" key="1">
    <source>
        <dbReference type="EMBL" id="GFO17950.1"/>
    </source>
</evidence>
<dbReference type="AlphaFoldDB" id="A0AAV4BBE7"/>
<organism evidence="1 2">
    <name type="scientific">Plakobranchus ocellatus</name>
    <dbReference type="NCBI Taxonomy" id="259542"/>
    <lineage>
        <taxon>Eukaryota</taxon>
        <taxon>Metazoa</taxon>
        <taxon>Spiralia</taxon>
        <taxon>Lophotrochozoa</taxon>
        <taxon>Mollusca</taxon>
        <taxon>Gastropoda</taxon>
        <taxon>Heterobranchia</taxon>
        <taxon>Euthyneura</taxon>
        <taxon>Panpulmonata</taxon>
        <taxon>Sacoglossa</taxon>
        <taxon>Placobranchoidea</taxon>
        <taxon>Plakobranchidae</taxon>
        <taxon>Plakobranchus</taxon>
    </lineage>
</organism>
<sequence>MEPAPVHLTSASPRMVATEQLPGNVFALLKTFYISPALKWSPHDKEGGDIHTFLAFPFPHITPLAVPLPHPDTLSPGPPISSSAVATPCGHFRRAFGTLTISLATIVGISHLCT</sequence>
<dbReference type="EMBL" id="BLXT01004907">
    <property type="protein sequence ID" value="GFO17950.1"/>
    <property type="molecule type" value="Genomic_DNA"/>
</dbReference>
<name>A0AAV4BBE7_9GAST</name>
<protein>
    <submittedName>
        <fullName evidence="1">Uncharacterized protein</fullName>
    </submittedName>
</protein>